<dbReference type="InterPro" id="IPR045864">
    <property type="entry name" value="aa-tRNA-synth_II/BPL/LPL"/>
</dbReference>
<dbReference type="SUPFAM" id="SSF55681">
    <property type="entry name" value="Class II aaRS and biotin synthetases"/>
    <property type="match status" value="1"/>
</dbReference>
<dbReference type="SUPFAM" id="SSF54991">
    <property type="entry name" value="Anticodon-binding domain of PheRS"/>
    <property type="match status" value="1"/>
</dbReference>
<comment type="catalytic activity">
    <reaction evidence="14">
        <text>tRNA(Phe) + L-phenylalanine + ATP = L-phenylalanyl-tRNA(Phe) + AMP + diphosphate + H(+)</text>
        <dbReference type="Rhea" id="RHEA:19413"/>
        <dbReference type="Rhea" id="RHEA-COMP:9668"/>
        <dbReference type="Rhea" id="RHEA-COMP:9699"/>
        <dbReference type="ChEBI" id="CHEBI:15378"/>
        <dbReference type="ChEBI" id="CHEBI:30616"/>
        <dbReference type="ChEBI" id="CHEBI:33019"/>
        <dbReference type="ChEBI" id="CHEBI:58095"/>
        <dbReference type="ChEBI" id="CHEBI:78442"/>
        <dbReference type="ChEBI" id="CHEBI:78531"/>
        <dbReference type="ChEBI" id="CHEBI:456215"/>
        <dbReference type="EC" id="6.1.1.20"/>
    </reaction>
</comment>
<evidence type="ECO:0000256" key="13">
    <source>
        <dbReference type="ARBA" id="ARBA00031194"/>
    </source>
</evidence>
<evidence type="ECO:0000256" key="7">
    <source>
        <dbReference type="ARBA" id="ARBA00022840"/>
    </source>
</evidence>
<gene>
    <name evidence="19" type="ORF">NQ314_007457</name>
</gene>
<comment type="caution">
    <text evidence="19">The sequence shown here is derived from an EMBL/GenBank/DDBJ whole genome shotgun (WGS) entry which is preliminary data.</text>
</comment>
<dbReference type="CDD" id="cd00496">
    <property type="entry name" value="PheRS_alpha_core"/>
    <property type="match status" value="1"/>
</dbReference>
<evidence type="ECO:0000256" key="14">
    <source>
        <dbReference type="ARBA" id="ARBA00049255"/>
    </source>
</evidence>
<dbReference type="GO" id="GO:0004826">
    <property type="term" value="F:phenylalanine-tRNA ligase activity"/>
    <property type="evidence" value="ECO:0007669"/>
    <property type="project" value="UniProtKB-EC"/>
</dbReference>
<keyword evidence="6" id="KW-0547">Nucleotide-binding</keyword>
<dbReference type="EC" id="6.1.1.20" evidence="4"/>
<keyword evidence="7" id="KW-0067">ATP-binding</keyword>
<evidence type="ECO:0000259" key="18">
    <source>
        <dbReference type="PROSITE" id="PS51447"/>
    </source>
</evidence>
<name>A0AAV8YMD4_9CUCU</name>
<dbReference type="NCBIfam" id="TIGR00469">
    <property type="entry name" value="pheS_mito"/>
    <property type="match status" value="1"/>
</dbReference>
<dbReference type="PROSITE" id="PS50862">
    <property type="entry name" value="AA_TRNA_LIGASE_II"/>
    <property type="match status" value="1"/>
</dbReference>
<protein>
    <recommendedName>
        <fullName evidence="16">Phenylalanine--tRNA ligase, mitochondrial</fullName>
        <ecNumber evidence="4">6.1.1.20</ecNumber>
    </recommendedName>
    <alternativeName>
        <fullName evidence="13">Phenylalanyl-tRNA synthetase</fullName>
    </alternativeName>
</protein>
<reference evidence="19" key="1">
    <citation type="journal article" date="2023" name="Insect Mol. Biol.">
        <title>Genome sequencing provides insights into the evolution of gene families encoding plant cell wall-degrading enzymes in longhorned beetles.</title>
        <authorList>
            <person name="Shin N.R."/>
            <person name="Okamura Y."/>
            <person name="Kirsch R."/>
            <person name="Pauchet Y."/>
        </authorList>
    </citation>
    <scope>NUCLEOTIDE SEQUENCE</scope>
    <source>
        <strain evidence="19">RBIC_L_NR</strain>
    </source>
</reference>
<dbReference type="InterPro" id="IPR004530">
    <property type="entry name" value="Phe-tRNA-synth_IIc_mito"/>
</dbReference>
<evidence type="ECO:0000256" key="1">
    <source>
        <dbReference type="ARBA" id="ARBA00004305"/>
    </source>
</evidence>
<organism evidence="19 20">
    <name type="scientific">Rhamnusium bicolor</name>
    <dbReference type="NCBI Taxonomy" id="1586634"/>
    <lineage>
        <taxon>Eukaryota</taxon>
        <taxon>Metazoa</taxon>
        <taxon>Ecdysozoa</taxon>
        <taxon>Arthropoda</taxon>
        <taxon>Hexapoda</taxon>
        <taxon>Insecta</taxon>
        <taxon>Pterygota</taxon>
        <taxon>Neoptera</taxon>
        <taxon>Endopterygota</taxon>
        <taxon>Coleoptera</taxon>
        <taxon>Polyphaga</taxon>
        <taxon>Cucujiformia</taxon>
        <taxon>Chrysomeloidea</taxon>
        <taxon>Cerambycidae</taxon>
        <taxon>Lepturinae</taxon>
        <taxon>Rhagiini</taxon>
        <taxon>Rhamnusium</taxon>
    </lineage>
</organism>
<dbReference type="InterPro" id="IPR006195">
    <property type="entry name" value="aa-tRNA-synth_II"/>
</dbReference>
<dbReference type="Gene3D" id="3.30.930.10">
    <property type="entry name" value="Bira Bifunctional Protein, Domain 2"/>
    <property type="match status" value="1"/>
</dbReference>
<dbReference type="InterPro" id="IPR005121">
    <property type="entry name" value="Fdx_antiC-bd"/>
</dbReference>
<keyword evidence="9" id="KW-0809">Transit peptide</keyword>
<evidence type="ECO:0000256" key="12">
    <source>
        <dbReference type="ARBA" id="ARBA00023146"/>
    </source>
</evidence>
<evidence type="ECO:0000256" key="4">
    <source>
        <dbReference type="ARBA" id="ARBA00012814"/>
    </source>
</evidence>
<comment type="function">
    <text evidence="15">Is responsible for the charging of tRNA(Phe) with phenylalanine in mitochondrial translation. To a lesser extent, also catalyzes direct attachment of m-Tyr (an oxidized version of Phe) to tRNA(Phe), thereby opening the way for delivery of the misacylated tRNA to the ribosome and incorporation of ROS-damaged amino acid into proteins.</text>
</comment>
<dbReference type="GO" id="GO:0005524">
    <property type="term" value="F:ATP binding"/>
    <property type="evidence" value="ECO:0007669"/>
    <property type="project" value="UniProtKB-KW"/>
</dbReference>
<evidence type="ECO:0000259" key="17">
    <source>
        <dbReference type="PROSITE" id="PS50862"/>
    </source>
</evidence>
<dbReference type="SMART" id="SM00896">
    <property type="entry name" value="FDX-ACB"/>
    <property type="match status" value="1"/>
</dbReference>
<keyword evidence="11" id="KW-0496">Mitochondrion</keyword>
<keyword evidence="5" id="KW-0436">Ligase</keyword>
<evidence type="ECO:0000313" key="19">
    <source>
        <dbReference type="EMBL" id="KAJ8952851.1"/>
    </source>
</evidence>
<dbReference type="PANTHER" id="PTHR11538">
    <property type="entry name" value="PHENYLALANYL-TRNA SYNTHETASE"/>
    <property type="match status" value="1"/>
</dbReference>
<evidence type="ECO:0000256" key="10">
    <source>
        <dbReference type="ARBA" id="ARBA00022990"/>
    </source>
</evidence>
<dbReference type="GO" id="GO:0000049">
    <property type="term" value="F:tRNA binding"/>
    <property type="evidence" value="ECO:0007669"/>
    <property type="project" value="InterPro"/>
</dbReference>
<dbReference type="Pfam" id="PF03147">
    <property type="entry name" value="FDX-ACB"/>
    <property type="match status" value="1"/>
</dbReference>
<keyword evidence="20" id="KW-1185">Reference proteome</keyword>
<dbReference type="PROSITE" id="PS51447">
    <property type="entry name" value="FDX_ACB"/>
    <property type="match status" value="1"/>
</dbReference>
<accession>A0AAV8YMD4</accession>
<dbReference type="Proteomes" id="UP001162156">
    <property type="component" value="Unassembled WGS sequence"/>
</dbReference>
<proteinExistence type="inferred from homology"/>
<dbReference type="EMBL" id="JANEYF010001996">
    <property type="protein sequence ID" value="KAJ8952851.1"/>
    <property type="molecule type" value="Genomic_DNA"/>
</dbReference>
<feature type="domain" description="Aminoacyl-transfer RNA synthetases class-II family profile" evidence="17">
    <location>
        <begin position="72"/>
        <end position="341"/>
    </location>
</feature>
<evidence type="ECO:0000256" key="15">
    <source>
        <dbReference type="ARBA" id="ARBA00060211"/>
    </source>
</evidence>
<keyword evidence="8" id="KW-0648">Protein biosynthesis</keyword>
<dbReference type="GO" id="GO:0006432">
    <property type="term" value="P:phenylalanyl-tRNA aminoacylation"/>
    <property type="evidence" value="ECO:0007669"/>
    <property type="project" value="InterPro"/>
</dbReference>
<dbReference type="FunFam" id="3.30.70.380:FF:000002">
    <property type="entry name" value="phenylalanine--tRNA ligase, mitochondrial"/>
    <property type="match status" value="1"/>
</dbReference>
<dbReference type="Pfam" id="PF01409">
    <property type="entry name" value="tRNA-synt_2d"/>
    <property type="match status" value="2"/>
</dbReference>
<keyword evidence="10" id="KW-0007">Acetylation</keyword>
<evidence type="ECO:0000256" key="8">
    <source>
        <dbReference type="ARBA" id="ARBA00022917"/>
    </source>
</evidence>
<comment type="subunit">
    <text evidence="3">Monomer.</text>
</comment>
<dbReference type="FunFam" id="3.30.930.10:FF:000041">
    <property type="entry name" value="Phenylalanyl-tRNA synthetase 2, mitochondrial"/>
    <property type="match status" value="1"/>
</dbReference>
<keyword evidence="12" id="KW-0030">Aminoacyl-tRNA synthetase</keyword>
<evidence type="ECO:0000256" key="5">
    <source>
        <dbReference type="ARBA" id="ARBA00022598"/>
    </source>
</evidence>
<evidence type="ECO:0000256" key="3">
    <source>
        <dbReference type="ARBA" id="ARBA00011245"/>
    </source>
</evidence>
<dbReference type="Gene3D" id="3.30.70.380">
    <property type="entry name" value="Ferrodoxin-fold anticodon-binding domain"/>
    <property type="match status" value="1"/>
</dbReference>
<dbReference type="GO" id="GO:0005759">
    <property type="term" value="C:mitochondrial matrix"/>
    <property type="evidence" value="ECO:0007669"/>
    <property type="project" value="UniProtKB-SubCell"/>
</dbReference>
<dbReference type="PANTHER" id="PTHR11538:SF41">
    <property type="entry name" value="PHENYLALANINE--TRNA LIGASE, MITOCHONDRIAL"/>
    <property type="match status" value="1"/>
</dbReference>
<dbReference type="AlphaFoldDB" id="A0AAV8YMD4"/>
<feature type="domain" description="FDX-ACB" evidence="18">
    <location>
        <begin position="343"/>
        <end position="435"/>
    </location>
</feature>
<evidence type="ECO:0000256" key="11">
    <source>
        <dbReference type="ARBA" id="ARBA00023128"/>
    </source>
</evidence>
<dbReference type="InterPro" id="IPR036690">
    <property type="entry name" value="Fdx_antiC-bd_sf"/>
</dbReference>
<evidence type="ECO:0000313" key="20">
    <source>
        <dbReference type="Proteomes" id="UP001162156"/>
    </source>
</evidence>
<evidence type="ECO:0000256" key="6">
    <source>
        <dbReference type="ARBA" id="ARBA00022741"/>
    </source>
</evidence>
<evidence type="ECO:0000256" key="16">
    <source>
        <dbReference type="ARBA" id="ARBA00073229"/>
    </source>
</evidence>
<evidence type="ECO:0000256" key="2">
    <source>
        <dbReference type="ARBA" id="ARBA00008226"/>
    </source>
</evidence>
<dbReference type="InterPro" id="IPR002319">
    <property type="entry name" value="Phenylalanyl-tRNA_Synthase"/>
</dbReference>
<evidence type="ECO:0000256" key="9">
    <source>
        <dbReference type="ARBA" id="ARBA00022946"/>
    </source>
</evidence>
<comment type="similarity">
    <text evidence="2">Belongs to the class-II aminoacyl-tRNA synthetase family.</text>
</comment>
<comment type="subcellular location">
    <subcellularLocation>
        <location evidence="1">Mitochondrion matrix</location>
    </subcellularLocation>
</comment>
<sequence length="435" mass="50837">MLKIYNNLPFKQNKNNLLLKAFISITVQTKTNEISLLNNTYAKDDYTNVTDKLVSYLGRNIFLKPHHPLSLVRQRIINFFYKSFVNRRGNPIFSIYENLPPIVDIDQNFDSLLIPEDHPSRTKSDCYYINRKYLLRAHMTAHQSELMQAGLNNFLMIGDVYRRDEIDRTHYPVFHQLDAVRLRTKEQIFLKDEALNIFEEGNNTAFTSAQEKQACHSLEAVKLMEFELKDTLVGLAKYLFGNNVEYRWVDTYFPFTQPSWELEVLYENNWLELLGCGIMRQPILSNAGINDKIGWAFGLGLERIAMCLYKIPDIRLFWSNDSGFLNQFKVNDINATISYKPISQYPQCTNDISFWLPKDREFSSNDFYDLVRSIGGDLIEQVSLIDNFIHPKTGKTSHCYRITYRHMEKTLTQSEVNVVHKNIEKSVEELGVTIR</sequence>